<dbReference type="WBParaSite" id="jg19162">
    <property type="protein sequence ID" value="jg19162"/>
    <property type="gene ID" value="jg19162"/>
</dbReference>
<keyword evidence="2" id="KW-1185">Reference proteome</keyword>
<dbReference type="AlphaFoldDB" id="A0A915DET9"/>
<protein>
    <submittedName>
        <fullName evidence="3">PH domain-containing protein</fullName>
    </submittedName>
</protein>
<dbReference type="Proteomes" id="UP000887574">
    <property type="component" value="Unplaced"/>
</dbReference>
<proteinExistence type="predicted"/>
<dbReference type="Pfam" id="PF00169">
    <property type="entry name" value="PH"/>
    <property type="match status" value="1"/>
</dbReference>
<dbReference type="InterPro" id="IPR001849">
    <property type="entry name" value="PH_domain"/>
</dbReference>
<evidence type="ECO:0000313" key="3">
    <source>
        <dbReference type="WBParaSite" id="jg19162"/>
    </source>
</evidence>
<evidence type="ECO:0000259" key="1">
    <source>
        <dbReference type="Pfam" id="PF00169"/>
    </source>
</evidence>
<organism evidence="2 3">
    <name type="scientific">Ditylenchus dipsaci</name>
    <dbReference type="NCBI Taxonomy" id="166011"/>
    <lineage>
        <taxon>Eukaryota</taxon>
        <taxon>Metazoa</taxon>
        <taxon>Ecdysozoa</taxon>
        <taxon>Nematoda</taxon>
        <taxon>Chromadorea</taxon>
        <taxon>Rhabditida</taxon>
        <taxon>Tylenchina</taxon>
        <taxon>Tylenchomorpha</taxon>
        <taxon>Sphaerularioidea</taxon>
        <taxon>Anguinidae</taxon>
        <taxon>Anguininae</taxon>
        <taxon>Ditylenchus</taxon>
    </lineage>
</organism>
<evidence type="ECO:0000313" key="2">
    <source>
        <dbReference type="Proteomes" id="UP000887574"/>
    </source>
</evidence>
<feature type="domain" description="PH" evidence="1">
    <location>
        <begin position="21"/>
        <end position="95"/>
    </location>
</feature>
<reference evidence="3" key="1">
    <citation type="submission" date="2022-11" db="UniProtKB">
        <authorList>
            <consortium name="WormBaseParasite"/>
        </authorList>
    </citation>
    <scope>IDENTIFICATION</scope>
</reference>
<dbReference type="SUPFAM" id="SSF50729">
    <property type="entry name" value="PH domain-like"/>
    <property type="match status" value="1"/>
</dbReference>
<name>A0A915DET9_9BILA</name>
<accession>A0A915DET9</accession>
<dbReference type="Gene3D" id="2.30.29.30">
    <property type="entry name" value="Pleckstrin-homology domain (PH domain)/Phosphotyrosine-binding domain (PTB)"/>
    <property type="match status" value="1"/>
</dbReference>
<dbReference type="InterPro" id="IPR011993">
    <property type="entry name" value="PH-like_dom_sf"/>
</dbReference>
<sequence>MLGNSNAVYGLISDKSYDRKLSGFLYILQEDKKWRKLFSILKANLLFMFNSENSLDAPALLIMVEDCLIELADDNQTGKPYSFSIKFKTTGRILFLQQWISNRWEIGYHFSL</sequence>